<evidence type="ECO:0000313" key="3">
    <source>
        <dbReference type="EMBL" id="GBG64548.1"/>
    </source>
</evidence>
<evidence type="ECO:0000256" key="1">
    <source>
        <dbReference type="SAM" id="Coils"/>
    </source>
</evidence>
<reference evidence="3 4" key="1">
    <citation type="journal article" date="2018" name="Cell">
        <title>The Chara Genome: Secondary Complexity and Implications for Plant Terrestrialization.</title>
        <authorList>
            <person name="Nishiyama T."/>
            <person name="Sakayama H."/>
            <person name="Vries J.D."/>
            <person name="Buschmann H."/>
            <person name="Saint-Marcoux D."/>
            <person name="Ullrich K.K."/>
            <person name="Haas F.B."/>
            <person name="Vanderstraeten L."/>
            <person name="Becker D."/>
            <person name="Lang D."/>
            <person name="Vosolsobe S."/>
            <person name="Rombauts S."/>
            <person name="Wilhelmsson P.K.I."/>
            <person name="Janitza P."/>
            <person name="Kern R."/>
            <person name="Heyl A."/>
            <person name="Rumpler F."/>
            <person name="Villalobos L.I.A.C."/>
            <person name="Clay J.M."/>
            <person name="Skokan R."/>
            <person name="Toyoda A."/>
            <person name="Suzuki Y."/>
            <person name="Kagoshima H."/>
            <person name="Schijlen E."/>
            <person name="Tajeshwar N."/>
            <person name="Catarino B."/>
            <person name="Hetherington A.J."/>
            <person name="Saltykova A."/>
            <person name="Bonnot C."/>
            <person name="Breuninger H."/>
            <person name="Symeonidi A."/>
            <person name="Radhakrishnan G.V."/>
            <person name="Van Nieuwerburgh F."/>
            <person name="Deforce D."/>
            <person name="Chang C."/>
            <person name="Karol K.G."/>
            <person name="Hedrich R."/>
            <person name="Ulvskov P."/>
            <person name="Glockner G."/>
            <person name="Delwiche C.F."/>
            <person name="Petrasek J."/>
            <person name="Van de Peer Y."/>
            <person name="Friml J."/>
            <person name="Beilby M."/>
            <person name="Dolan L."/>
            <person name="Kohara Y."/>
            <person name="Sugano S."/>
            <person name="Fujiyama A."/>
            <person name="Delaux P.-M."/>
            <person name="Quint M."/>
            <person name="TheiBen G."/>
            <person name="Hagemann M."/>
            <person name="Harholt J."/>
            <person name="Dunand C."/>
            <person name="Zachgo S."/>
            <person name="Langdale J."/>
            <person name="Maumus F."/>
            <person name="Straeten D.V.D."/>
            <person name="Gould S.B."/>
            <person name="Rensing S.A."/>
        </authorList>
    </citation>
    <scope>NUCLEOTIDE SEQUENCE [LARGE SCALE GENOMIC DNA]</scope>
    <source>
        <strain evidence="3 4">S276</strain>
    </source>
</reference>
<evidence type="ECO:0000256" key="2">
    <source>
        <dbReference type="SAM" id="MobiDB-lite"/>
    </source>
</evidence>
<feature type="compositionally biased region" description="Polar residues" evidence="2">
    <location>
        <begin position="20"/>
        <end position="31"/>
    </location>
</feature>
<gene>
    <name evidence="3" type="ORF">CBR_g45243</name>
</gene>
<feature type="region of interest" description="Disordered" evidence="2">
    <location>
        <begin position="1"/>
        <end position="31"/>
    </location>
</feature>
<proteinExistence type="predicted"/>
<accession>A0A388K3B2</accession>
<dbReference type="Proteomes" id="UP000265515">
    <property type="component" value="Unassembled WGS sequence"/>
</dbReference>
<organism evidence="3 4">
    <name type="scientific">Chara braunii</name>
    <name type="common">Braun's stonewort</name>
    <dbReference type="NCBI Taxonomy" id="69332"/>
    <lineage>
        <taxon>Eukaryota</taxon>
        <taxon>Viridiplantae</taxon>
        <taxon>Streptophyta</taxon>
        <taxon>Charophyceae</taxon>
        <taxon>Charales</taxon>
        <taxon>Characeae</taxon>
        <taxon>Chara</taxon>
    </lineage>
</organism>
<comment type="caution">
    <text evidence="3">The sequence shown here is derived from an EMBL/GenBank/DDBJ whole genome shotgun (WGS) entry which is preliminary data.</text>
</comment>
<name>A0A388K3B2_CHABU</name>
<dbReference type="EMBL" id="BFEA01000051">
    <property type="protein sequence ID" value="GBG64548.1"/>
    <property type="molecule type" value="Genomic_DNA"/>
</dbReference>
<dbReference type="Gramene" id="GBG64547">
    <property type="protein sequence ID" value="GBG64547"/>
    <property type="gene ID" value="CBR_g45243"/>
</dbReference>
<keyword evidence="1" id="KW-0175">Coiled coil</keyword>
<dbReference type="EMBL" id="BFEA01000051">
    <property type="protein sequence ID" value="GBG64547.1"/>
    <property type="molecule type" value="Genomic_DNA"/>
</dbReference>
<protein>
    <submittedName>
        <fullName evidence="3">Uncharacterized protein</fullName>
    </submittedName>
</protein>
<dbReference type="Gramene" id="GBG64548">
    <property type="protein sequence ID" value="GBG64548"/>
    <property type="gene ID" value="CBR_g45243"/>
</dbReference>
<evidence type="ECO:0000313" key="4">
    <source>
        <dbReference type="Proteomes" id="UP000265515"/>
    </source>
</evidence>
<keyword evidence="4" id="KW-1185">Reference proteome</keyword>
<sequence>MARNGWAAADVTPAPPKAETGSNEWGATGSTITQSHYHPQGSIGLSIPFSQSRLQHYRQLYVRSPGFCPLPLAPPAPQCEQNLLSNNDPLARHELGKGIRAKGDCAQNETTKAAAEALRLLQKRALAYEGESNHYKKIYHELKQDVARLAEEHAKQLARYEEMRREHEEERKAMENGMSLIKKELETAMEETRKVEEEGRKIRERLAETEENLRKERDSVERACKERDVAMRSLQDCQTHLDNAMAESFYNFTDVALSVTPGMNLPDSSNCECRRAFPHCYDLVDGHIVSVHYNIISDDSLRKLFQEGSKYRLDGETADVLQALAIGLDEYIANYKRLLA</sequence>
<feature type="coiled-coil region" evidence="1">
    <location>
        <begin position="139"/>
        <end position="226"/>
    </location>
</feature>
<dbReference type="AlphaFoldDB" id="A0A388K3B2"/>